<evidence type="ECO:0000313" key="3">
    <source>
        <dbReference type="Proteomes" id="UP000176786"/>
    </source>
</evidence>
<evidence type="ECO:0000313" key="2">
    <source>
        <dbReference type="EMBL" id="OGE86127.1"/>
    </source>
</evidence>
<dbReference type="NCBIfam" id="TIGR00278">
    <property type="entry name" value="membrane protein insertion efficiency factor YidD"/>
    <property type="match status" value="1"/>
</dbReference>
<protein>
    <recommendedName>
        <fullName evidence="1">Putative membrane protein insertion efficiency factor</fullName>
    </recommendedName>
</protein>
<comment type="subcellular location">
    <subcellularLocation>
        <location evidence="1">Cell membrane</location>
        <topology evidence="1">Peripheral membrane protein</topology>
        <orientation evidence="1">Cytoplasmic side</orientation>
    </subcellularLocation>
</comment>
<dbReference type="HAMAP" id="MF_00386">
    <property type="entry name" value="UPF0161_YidD"/>
    <property type="match status" value="1"/>
</dbReference>
<reference evidence="2 3" key="1">
    <citation type="journal article" date="2016" name="Nat. Commun.">
        <title>Thousands of microbial genomes shed light on interconnected biogeochemical processes in an aquifer system.</title>
        <authorList>
            <person name="Anantharaman K."/>
            <person name="Brown C.T."/>
            <person name="Hug L.A."/>
            <person name="Sharon I."/>
            <person name="Castelle C.J."/>
            <person name="Probst A.J."/>
            <person name="Thomas B.C."/>
            <person name="Singh A."/>
            <person name="Wilkins M.J."/>
            <person name="Karaoz U."/>
            <person name="Brodie E.L."/>
            <person name="Williams K.H."/>
            <person name="Hubbard S.S."/>
            <person name="Banfield J.F."/>
        </authorList>
    </citation>
    <scope>NUCLEOTIDE SEQUENCE [LARGE SCALE GENOMIC DNA]</scope>
</reference>
<evidence type="ECO:0000256" key="1">
    <source>
        <dbReference type="HAMAP-Rule" id="MF_00386"/>
    </source>
</evidence>
<organism evidence="2 3">
    <name type="scientific">Candidatus Doudnabacteria bacterium RIFCSPHIGHO2_02_FULL_46_11</name>
    <dbReference type="NCBI Taxonomy" id="1817832"/>
    <lineage>
        <taxon>Bacteria</taxon>
        <taxon>Candidatus Doudnaibacteriota</taxon>
    </lineage>
</organism>
<dbReference type="GO" id="GO:0005886">
    <property type="term" value="C:plasma membrane"/>
    <property type="evidence" value="ECO:0007669"/>
    <property type="project" value="UniProtKB-SubCell"/>
</dbReference>
<dbReference type="STRING" id="1817832.A3J48_02710"/>
<keyword evidence="1" id="KW-1003">Cell membrane</keyword>
<accession>A0A1F5P850</accession>
<dbReference type="PANTHER" id="PTHR33383:SF1">
    <property type="entry name" value="MEMBRANE PROTEIN INSERTION EFFICIENCY FACTOR-RELATED"/>
    <property type="match status" value="1"/>
</dbReference>
<dbReference type="InterPro" id="IPR002696">
    <property type="entry name" value="Membr_insert_effic_factor_YidD"/>
</dbReference>
<comment type="similarity">
    <text evidence="1">Belongs to the UPF0161 family.</text>
</comment>
<gene>
    <name evidence="2" type="ORF">A3J48_02710</name>
</gene>
<dbReference type="Proteomes" id="UP000176786">
    <property type="component" value="Unassembled WGS sequence"/>
</dbReference>
<dbReference type="PANTHER" id="PTHR33383">
    <property type="entry name" value="MEMBRANE PROTEIN INSERTION EFFICIENCY FACTOR-RELATED"/>
    <property type="match status" value="1"/>
</dbReference>
<dbReference type="Pfam" id="PF01809">
    <property type="entry name" value="YidD"/>
    <property type="match status" value="1"/>
</dbReference>
<comment type="caution">
    <text evidence="2">The sequence shown here is derived from an EMBL/GenBank/DDBJ whole genome shotgun (WGS) entry which is preliminary data.</text>
</comment>
<sequence length="95" mass="11230">MTNATIFLINIYQKTLSPDHSWLSEFFPYGFCRYTPSCSEYCKQSLRERGLFKGLALTFWRLLRCNPWARFGHDPVTPIINNQETRNKQNPIINI</sequence>
<keyword evidence="1" id="KW-0472">Membrane</keyword>
<dbReference type="AlphaFoldDB" id="A0A1F5P850"/>
<proteinExistence type="inferred from homology"/>
<name>A0A1F5P850_9BACT</name>
<dbReference type="EMBL" id="MFES01000010">
    <property type="protein sequence ID" value="OGE86127.1"/>
    <property type="molecule type" value="Genomic_DNA"/>
</dbReference>
<comment type="function">
    <text evidence="1">Could be involved in insertion of integral membrane proteins into the membrane.</text>
</comment>
<dbReference type="SMART" id="SM01234">
    <property type="entry name" value="Haemolytic"/>
    <property type="match status" value="1"/>
</dbReference>